<organism evidence="5 6">
    <name type="scientific">Actinomadura montaniterrae</name>
    <dbReference type="NCBI Taxonomy" id="1803903"/>
    <lineage>
        <taxon>Bacteria</taxon>
        <taxon>Bacillati</taxon>
        <taxon>Actinomycetota</taxon>
        <taxon>Actinomycetes</taxon>
        <taxon>Streptosporangiales</taxon>
        <taxon>Thermomonosporaceae</taxon>
        <taxon>Actinomadura</taxon>
    </lineage>
</organism>
<dbReference type="GO" id="GO:0015276">
    <property type="term" value="F:ligand-gated monoatomic ion channel activity"/>
    <property type="evidence" value="ECO:0007669"/>
    <property type="project" value="InterPro"/>
</dbReference>
<gene>
    <name evidence="5" type="ORF">F9B16_24930</name>
</gene>
<dbReference type="Pfam" id="PF00497">
    <property type="entry name" value="SBP_bac_3"/>
    <property type="match status" value="1"/>
</dbReference>
<comment type="caution">
    <text evidence="5">The sequence shown here is derived from an EMBL/GenBank/DDBJ whole genome shotgun (WGS) entry which is preliminary data.</text>
</comment>
<evidence type="ECO:0000256" key="1">
    <source>
        <dbReference type="ARBA" id="ARBA00022729"/>
    </source>
</evidence>
<dbReference type="SUPFAM" id="SSF53850">
    <property type="entry name" value="Periplasmic binding protein-like II"/>
    <property type="match status" value="1"/>
</dbReference>
<protein>
    <submittedName>
        <fullName evidence="5">Amino acid ABC transporter substrate-binding protein</fullName>
    </submittedName>
</protein>
<dbReference type="InterPro" id="IPR001638">
    <property type="entry name" value="Solute-binding_3/MltF_N"/>
</dbReference>
<dbReference type="AlphaFoldDB" id="A0A6L3VUG4"/>
<feature type="chain" id="PRO_5027059475" evidence="2">
    <location>
        <begin position="25"/>
        <end position="291"/>
    </location>
</feature>
<dbReference type="InterPro" id="IPR001320">
    <property type="entry name" value="Iontro_rcpt_C"/>
</dbReference>
<feature type="domain" description="Solute-binding protein family 3/N-terminal" evidence="3">
    <location>
        <begin position="54"/>
        <end position="284"/>
    </location>
</feature>
<dbReference type="SMART" id="SM00079">
    <property type="entry name" value="PBPe"/>
    <property type="match status" value="1"/>
</dbReference>
<dbReference type="CDD" id="cd13530">
    <property type="entry name" value="PBP2_peptides_like"/>
    <property type="match status" value="1"/>
</dbReference>
<feature type="signal peptide" evidence="2">
    <location>
        <begin position="1"/>
        <end position="24"/>
    </location>
</feature>
<dbReference type="GO" id="GO:0016020">
    <property type="term" value="C:membrane"/>
    <property type="evidence" value="ECO:0007669"/>
    <property type="project" value="InterPro"/>
</dbReference>
<dbReference type="Proteomes" id="UP000483004">
    <property type="component" value="Unassembled WGS sequence"/>
</dbReference>
<keyword evidence="6" id="KW-1185">Reference proteome</keyword>
<accession>A0A6L3VUG4</accession>
<dbReference type="PANTHER" id="PTHR35936">
    <property type="entry name" value="MEMBRANE-BOUND LYTIC MUREIN TRANSGLYCOSYLASE F"/>
    <property type="match status" value="1"/>
</dbReference>
<keyword evidence="1 2" id="KW-0732">Signal</keyword>
<dbReference type="Gene3D" id="3.40.190.10">
    <property type="entry name" value="Periplasmic binding protein-like II"/>
    <property type="match status" value="2"/>
</dbReference>
<dbReference type="RefSeq" id="WP_151542546.1">
    <property type="nucleotide sequence ID" value="NZ_WBMR01000078.1"/>
</dbReference>
<dbReference type="OrthoDB" id="8454826at2"/>
<proteinExistence type="predicted"/>
<dbReference type="EMBL" id="WBMR01000078">
    <property type="protein sequence ID" value="KAB2376896.1"/>
    <property type="molecule type" value="Genomic_DNA"/>
</dbReference>
<name>A0A6L3VUG4_9ACTN</name>
<sequence length="291" mass="30551">MTRRPLVAALTGVAALTLAVTACAPQDDGGSDASASKSPASCTKDTLPLKTPGKLTVATDKPAFEPWFKDDAPSNGQGFESAVAYAVAGKLGFTKDQVTWTTQSFESSYAPGPKNFDFDINQISATPAREKAVTFSDGYYDVQQGVVALKNGKFANAAGIADLKKARIAVQVGTTALQAVQNQIKPDSQPKIFNTQIDAVNALKNKQVDLLLVDLPTAFYVTAAQIDGSKIVGQLPQTEGGSTEHFGLLMEKGSKLVGCLNQAIGQLKSSGELAKIQQQWLTSSAGAPVLK</sequence>
<evidence type="ECO:0000256" key="2">
    <source>
        <dbReference type="SAM" id="SignalP"/>
    </source>
</evidence>
<feature type="domain" description="Ionotropic glutamate receptor C-terminal" evidence="4">
    <location>
        <begin position="54"/>
        <end position="283"/>
    </location>
</feature>
<evidence type="ECO:0000313" key="5">
    <source>
        <dbReference type="EMBL" id="KAB2376896.1"/>
    </source>
</evidence>
<reference evidence="5 6" key="1">
    <citation type="submission" date="2019-09" db="EMBL/GenBank/DDBJ databases">
        <title>Actinomadura physcomitrii sp. nov., a novel actinomycete isolated from moss [Physcomitrium sphaericum (Ludw) Fuernr].</title>
        <authorList>
            <person name="Liu C."/>
            <person name="Zhuang X."/>
        </authorList>
    </citation>
    <scope>NUCLEOTIDE SEQUENCE [LARGE SCALE GENOMIC DNA]</scope>
    <source>
        <strain evidence="5 6">CYP1-1B</strain>
    </source>
</reference>
<dbReference type="SMART" id="SM00062">
    <property type="entry name" value="PBPb"/>
    <property type="match status" value="1"/>
</dbReference>
<dbReference type="PANTHER" id="PTHR35936:SF38">
    <property type="entry name" value="GLUTAMINE-BINDING PERIPLASMIC PROTEIN"/>
    <property type="match status" value="1"/>
</dbReference>
<evidence type="ECO:0000259" key="3">
    <source>
        <dbReference type="SMART" id="SM00062"/>
    </source>
</evidence>
<evidence type="ECO:0000259" key="4">
    <source>
        <dbReference type="SMART" id="SM00079"/>
    </source>
</evidence>
<dbReference type="PROSITE" id="PS51257">
    <property type="entry name" value="PROKAR_LIPOPROTEIN"/>
    <property type="match status" value="1"/>
</dbReference>
<evidence type="ECO:0000313" key="6">
    <source>
        <dbReference type="Proteomes" id="UP000483004"/>
    </source>
</evidence>